<dbReference type="EC" id="3.2.1.96" evidence="2"/>
<dbReference type="RefSeq" id="WP_058353355.1">
    <property type="nucleotide sequence ID" value="NZ_CABMMD010000175.1"/>
</dbReference>
<keyword evidence="4" id="KW-0378">Hydrolase</keyword>
<evidence type="ECO:0000313" key="11">
    <source>
        <dbReference type="Proteomes" id="UP000054874"/>
    </source>
</evidence>
<dbReference type="Proteomes" id="UP000054874">
    <property type="component" value="Unassembled WGS sequence"/>
</dbReference>
<dbReference type="AlphaFoldDB" id="A0A0V8QCU0"/>
<evidence type="ECO:0000313" key="10">
    <source>
        <dbReference type="EMBL" id="KSV58316.1"/>
    </source>
</evidence>
<evidence type="ECO:0000259" key="8">
    <source>
        <dbReference type="Pfam" id="PF02368"/>
    </source>
</evidence>
<comment type="caution">
    <text evidence="10">The sequence shown here is derived from an EMBL/GenBank/DDBJ whole genome shotgun (WGS) entry which is preliminary data.</text>
</comment>
<dbReference type="GO" id="GO:0033925">
    <property type="term" value="F:mannosyl-glycoprotein endo-beta-N-acetylglucosaminidase activity"/>
    <property type="evidence" value="ECO:0007669"/>
    <property type="project" value="UniProtKB-EC"/>
</dbReference>
<dbReference type="GO" id="GO:0005975">
    <property type="term" value="P:carbohydrate metabolic process"/>
    <property type="evidence" value="ECO:0007669"/>
    <property type="project" value="InterPro"/>
</dbReference>
<dbReference type="Pfam" id="PF02368">
    <property type="entry name" value="Big_2"/>
    <property type="match status" value="1"/>
</dbReference>
<evidence type="ECO:0000256" key="5">
    <source>
        <dbReference type="ARBA" id="ARBA00023295"/>
    </source>
</evidence>
<evidence type="ECO:0000256" key="6">
    <source>
        <dbReference type="ARBA" id="ARBA00034414"/>
    </source>
</evidence>
<comment type="similarity">
    <text evidence="1">Belongs to the glycosyl hydrolase 18 family.</text>
</comment>
<dbReference type="Gene3D" id="2.60.40.1080">
    <property type="match status" value="1"/>
</dbReference>
<evidence type="ECO:0000256" key="2">
    <source>
        <dbReference type="ARBA" id="ARBA00012566"/>
    </source>
</evidence>
<organism evidence="10 11">
    <name type="scientific">Acetivibrio ethanolgignens</name>
    <dbReference type="NCBI Taxonomy" id="290052"/>
    <lineage>
        <taxon>Bacteria</taxon>
        <taxon>Bacillati</taxon>
        <taxon>Bacillota</taxon>
        <taxon>Clostridia</taxon>
        <taxon>Eubacteriales</taxon>
        <taxon>Oscillospiraceae</taxon>
        <taxon>Acetivibrio</taxon>
    </lineage>
</organism>
<dbReference type="EMBL" id="LNAM01000175">
    <property type="protein sequence ID" value="KSV58316.1"/>
    <property type="molecule type" value="Genomic_DNA"/>
</dbReference>
<evidence type="ECO:0000256" key="4">
    <source>
        <dbReference type="ARBA" id="ARBA00022801"/>
    </source>
</evidence>
<dbReference type="OrthoDB" id="1816440at2"/>
<dbReference type="InterPro" id="IPR001579">
    <property type="entry name" value="Glyco_hydro_18_chit_AS"/>
</dbReference>
<protein>
    <recommendedName>
        <fullName evidence="2">mannosyl-glycoprotein endo-beta-N-acetylglucosaminidase</fullName>
        <ecNumber evidence="2">3.2.1.96</ecNumber>
    </recommendedName>
</protein>
<dbReference type="Gene3D" id="2.60.40.10">
    <property type="entry name" value="Immunoglobulins"/>
    <property type="match status" value="1"/>
</dbReference>
<dbReference type="SUPFAM" id="SSF51445">
    <property type="entry name" value="(Trans)glycosidases"/>
    <property type="match status" value="1"/>
</dbReference>
<dbReference type="InterPro" id="IPR017853">
    <property type="entry name" value="GH"/>
</dbReference>
<comment type="catalytic activity">
    <reaction evidence="6">
        <text>an N(4)-(oligosaccharide-(1-&gt;3)-[oligosaccharide-(1-&gt;6)]-beta-D-Man-(1-&gt;4)-beta-D-GlcNAc-(1-&gt;4)-alpha-D-GlcNAc)-L-asparaginyl-[protein] + H2O = an oligosaccharide-(1-&gt;3)-[oligosaccharide-(1-&gt;6)]-beta-D-Man-(1-&gt;4)-D-GlcNAc + N(4)-(N-acetyl-beta-D-glucosaminyl)-L-asparaginyl-[protein]</text>
        <dbReference type="Rhea" id="RHEA:73067"/>
        <dbReference type="Rhea" id="RHEA-COMP:12603"/>
        <dbReference type="Rhea" id="RHEA-COMP:18176"/>
        <dbReference type="ChEBI" id="CHEBI:15377"/>
        <dbReference type="ChEBI" id="CHEBI:132248"/>
        <dbReference type="ChEBI" id="CHEBI:192714"/>
        <dbReference type="ChEBI" id="CHEBI:192715"/>
        <dbReference type="EC" id="3.2.1.96"/>
    </reaction>
</comment>
<feature type="domain" description="Endo-beta-N-acetylglucosaminidase EndoS/F2-like TIM-barrel" evidence="9">
    <location>
        <begin position="176"/>
        <end position="412"/>
    </location>
</feature>
<name>A0A0V8QCU0_9FIRM</name>
<reference evidence="10 11" key="1">
    <citation type="submission" date="2015-11" db="EMBL/GenBank/DDBJ databases">
        <title>Butyribacter intestini gen. nov., sp. nov., a butyric acid-producing bacterium of the family Lachnospiraceae isolated from the human faeces.</title>
        <authorList>
            <person name="Zou Y."/>
            <person name="Xue W."/>
            <person name="Luo G."/>
            <person name="Lv M."/>
        </authorList>
    </citation>
    <scope>NUCLEOTIDE SEQUENCE [LARGE SCALE GENOMIC DNA]</scope>
    <source>
        <strain evidence="10 11">ACET-33324</strain>
    </source>
</reference>
<feature type="domain" description="BIG2" evidence="8">
    <location>
        <begin position="515"/>
        <end position="592"/>
    </location>
</feature>
<dbReference type="PROSITE" id="PS01095">
    <property type="entry name" value="GH18_1"/>
    <property type="match status" value="1"/>
</dbReference>
<proteinExistence type="inferred from homology"/>
<evidence type="ECO:0000256" key="3">
    <source>
        <dbReference type="ARBA" id="ARBA00022729"/>
    </source>
</evidence>
<evidence type="ECO:0000259" key="9">
    <source>
        <dbReference type="Pfam" id="PF23916"/>
    </source>
</evidence>
<keyword evidence="3" id="KW-0732">Signal</keyword>
<dbReference type="Pfam" id="PF23916">
    <property type="entry name" value="TIM-barrel_EndoS"/>
    <property type="match status" value="1"/>
</dbReference>
<dbReference type="InterPro" id="IPR013783">
    <property type="entry name" value="Ig-like_fold"/>
</dbReference>
<evidence type="ECO:0000256" key="1">
    <source>
        <dbReference type="ARBA" id="ARBA00009336"/>
    </source>
</evidence>
<accession>A0A0V8QCU0</accession>
<dbReference type="InterPro" id="IPR003343">
    <property type="entry name" value="Big_2"/>
</dbReference>
<keyword evidence="5" id="KW-0326">Glycosidase</keyword>
<dbReference type="STRING" id="290052.ASU35_02610"/>
<gene>
    <name evidence="10" type="ORF">ASU35_02610</name>
</gene>
<feature type="region of interest" description="Disordered" evidence="7">
    <location>
        <begin position="616"/>
        <end position="647"/>
    </location>
</feature>
<evidence type="ECO:0000256" key="7">
    <source>
        <dbReference type="SAM" id="MobiDB-lite"/>
    </source>
</evidence>
<sequence length="760" mass="85961">MLATTPCIPFEANAAKVYAEDFVPVESIDFKDQTVKAGETITLPQGDGLTPVTATSKENGIFWEVFYTGETEVEVEKNATAKVQKAYSWYKEVEEKATISSITPKKPGYIYLRAEVAYGRKDKYTDWDRKDASIVKYYKITVTDAAGNAPEQWKYPQVDKAEMAAKFPLKAPLYMGYYRTWMDYWSEACWNDSVHRMTSIPEEVNVAFVFHDYTEDENPYWEYLKNEYVPKLNAQGTRVLRTIGIRDIDGRRGVSAQFPFKEDAAEYKSKEEYYGWLAEKIVDEYVTKHNLDGLDIDMEYHDTTQARDMKEENWNQAEAVFNEIGKLIGKTSTTREKNMIFILDTNMEANSNKIFKNIYQNFDYLLKQVYSYCKGTADGWFSSYYPYYKDNLNAEYNRTMLLPGFSFYENEQFVNVPREDLVVSKENRTKNISSAKTTAELMAEEAFQNCGAYQLASTSAAAGLGGAFGYAVERDGVAAGFTQKWFKNAEGSQDSIYLYSRALKEMMLYKSNRDVTDLELTAEDTFIEGSTLELTARVLPENATNQEITWSVIAEKTTAKDAAITDGNKLTAKGAGKVAVKAMIENGKKGETVPAMLPFEAEFEITVAALPFIPSTPSAPVTETKTEEKKTEETKTEETKTEEKKTEEKKVTVTKTVYTEKAITSALKSVPNKVKTEVKFNTKTKSTTITWDKVKGATGYLVYVKDSSNKFKQVKVIKKGKSLKLTQKELKNGKKVCIVAYQTVDGKKVAIGKSKLINIK</sequence>
<dbReference type="Gene3D" id="3.20.20.80">
    <property type="entry name" value="Glycosidases"/>
    <property type="match status" value="1"/>
</dbReference>
<dbReference type="InterPro" id="IPR057016">
    <property type="entry name" value="EndoS_F2-like_TIM-barrel"/>
</dbReference>
<feature type="compositionally biased region" description="Basic and acidic residues" evidence="7">
    <location>
        <begin position="624"/>
        <end position="647"/>
    </location>
</feature>
<keyword evidence="11" id="KW-1185">Reference proteome</keyword>